<feature type="compositionally biased region" description="Low complexity" evidence="6">
    <location>
        <begin position="267"/>
        <end position="282"/>
    </location>
</feature>
<evidence type="ECO:0000256" key="2">
    <source>
        <dbReference type="ARBA" id="ARBA00022803"/>
    </source>
</evidence>
<dbReference type="PROSITE" id="PS50005">
    <property type="entry name" value="TPR"/>
    <property type="match status" value="1"/>
</dbReference>
<comment type="subcellular location">
    <subcellularLocation>
        <location evidence="4">Endoplasmic reticulum membrane</location>
        <topology evidence="4">Peripheral membrane protein</topology>
        <orientation evidence="4">Cytoplasmic side</orientation>
    </subcellularLocation>
</comment>
<dbReference type="FunCoup" id="A0A0G4FF18">
    <property type="interactions" value="232"/>
</dbReference>
<evidence type="ECO:0000256" key="5">
    <source>
        <dbReference type="SAM" id="Coils"/>
    </source>
</evidence>
<dbReference type="InterPro" id="IPR019734">
    <property type="entry name" value="TPR_rpt"/>
</dbReference>
<evidence type="ECO:0000256" key="4">
    <source>
        <dbReference type="RuleBase" id="RU367091"/>
    </source>
</evidence>
<gene>
    <name evidence="8" type="ORF">Vbra_15164</name>
</gene>
<feature type="domain" description="EMC2 TPR-like" evidence="7">
    <location>
        <begin position="84"/>
        <end position="191"/>
    </location>
</feature>
<dbReference type="STRING" id="1169540.A0A0G4FF18"/>
<dbReference type="InParanoid" id="A0A0G4FF18"/>
<dbReference type="VEuPathDB" id="CryptoDB:Vbra_15164"/>
<dbReference type="AlphaFoldDB" id="A0A0G4FF18"/>
<proteinExistence type="inferred from homology"/>
<keyword evidence="5" id="KW-0175">Coiled coil</keyword>
<evidence type="ECO:0000256" key="3">
    <source>
        <dbReference type="PROSITE-ProRule" id="PRU00339"/>
    </source>
</evidence>
<dbReference type="Gene3D" id="1.25.40.10">
    <property type="entry name" value="Tetratricopeptide repeat domain"/>
    <property type="match status" value="1"/>
</dbReference>
<sequence>MDEAGTQMTLLRKLKERMSTRRPDEILRYGSQLLRRYSNRLHDELYTILEHVLLAACDMGHRQWIDYCMSALRSKFAGSIRLRRLEGMVKEAQGDYQGAKQIYQKILEEKPEDMLTRKRFIALYKGQRRMAECVDYLNKYLEEFVTDTEAWHELGEIYISDNCLSKATFCFEELVMYDHRNPYYVITYAELLYATGEYELSRKYYCFALEMDDRNTRALWGILLANEQLHGSKVFPIASSAASPATDKPPTSSKRKDGHGSSSAANSPATQSVTPSTTQSSSTREEHTARVLTKMALAKLKEVYVRVKGGHAQSTLAVLQDMGA</sequence>
<comment type="subunit">
    <text evidence="4">Component of the ER membrane protein complex (EMC).</text>
</comment>
<reference evidence="8 9" key="1">
    <citation type="submission" date="2014-11" db="EMBL/GenBank/DDBJ databases">
        <authorList>
            <person name="Zhu J."/>
            <person name="Qi W."/>
            <person name="Song R."/>
        </authorList>
    </citation>
    <scope>NUCLEOTIDE SEQUENCE [LARGE SCALE GENOMIC DNA]</scope>
</reference>
<keyword evidence="1" id="KW-0677">Repeat</keyword>
<dbReference type="EMBL" id="CDMY01000421">
    <property type="protein sequence ID" value="CEM11632.1"/>
    <property type="molecule type" value="Genomic_DNA"/>
</dbReference>
<dbReference type="InterPro" id="IPR011990">
    <property type="entry name" value="TPR-like_helical_dom_sf"/>
</dbReference>
<keyword evidence="9" id="KW-1185">Reference proteome</keyword>
<protein>
    <recommendedName>
        <fullName evidence="4">ER membrane protein complex subunit 2</fullName>
    </recommendedName>
</protein>
<keyword evidence="4" id="KW-0256">Endoplasmic reticulum</keyword>
<dbReference type="Proteomes" id="UP000041254">
    <property type="component" value="Unassembled WGS sequence"/>
</dbReference>
<evidence type="ECO:0000259" key="7">
    <source>
        <dbReference type="Pfam" id="PF22890"/>
    </source>
</evidence>
<name>A0A0G4FF18_VITBC</name>
<dbReference type="PhylomeDB" id="A0A0G4FF18"/>
<dbReference type="SUPFAM" id="SSF48452">
    <property type="entry name" value="TPR-like"/>
    <property type="match status" value="1"/>
</dbReference>
<accession>A0A0G4FF18</accession>
<keyword evidence="2 3" id="KW-0802">TPR repeat</keyword>
<dbReference type="Pfam" id="PF22890">
    <property type="entry name" value="TPR_EMC2"/>
    <property type="match status" value="1"/>
</dbReference>
<dbReference type="InterPro" id="IPR055217">
    <property type="entry name" value="TPR_EMC2"/>
</dbReference>
<feature type="region of interest" description="Disordered" evidence="6">
    <location>
        <begin position="240"/>
        <end position="288"/>
    </location>
</feature>
<evidence type="ECO:0000313" key="8">
    <source>
        <dbReference type="EMBL" id="CEM11632.1"/>
    </source>
</evidence>
<feature type="coiled-coil region" evidence="5">
    <location>
        <begin position="82"/>
        <end position="109"/>
    </location>
</feature>
<evidence type="ECO:0000256" key="6">
    <source>
        <dbReference type="SAM" id="MobiDB-lite"/>
    </source>
</evidence>
<dbReference type="PANTHER" id="PTHR12760">
    <property type="entry name" value="TETRATRICOPEPTIDE REPEAT PROTEIN"/>
    <property type="match status" value="1"/>
</dbReference>
<dbReference type="OrthoDB" id="124397at2759"/>
<organism evidence="8 9">
    <name type="scientific">Vitrella brassicaformis (strain CCMP3155)</name>
    <dbReference type="NCBI Taxonomy" id="1169540"/>
    <lineage>
        <taxon>Eukaryota</taxon>
        <taxon>Sar</taxon>
        <taxon>Alveolata</taxon>
        <taxon>Colpodellida</taxon>
        <taxon>Vitrellaceae</taxon>
        <taxon>Vitrella</taxon>
    </lineage>
</organism>
<comment type="function">
    <text evidence="4">Part of the endoplasmic reticulum membrane protein complex (EMC) that enables the energy-independent insertion into endoplasmic reticulum membranes of newly synthesized membrane proteins.</text>
</comment>
<comment type="similarity">
    <text evidence="4">Belongs to the EMC2 family.</text>
</comment>
<dbReference type="SMART" id="SM00028">
    <property type="entry name" value="TPR"/>
    <property type="match status" value="3"/>
</dbReference>
<evidence type="ECO:0000256" key="1">
    <source>
        <dbReference type="ARBA" id="ARBA00022737"/>
    </source>
</evidence>
<feature type="repeat" description="TPR" evidence="3">
    <location>
        <begin position="80"/>
        <end position="113"/>
    </location>
</feature>
<keyword evidence="4" id="KW-0472">Membrane</keyword>
<dbReference type="GO" id="GO:0072546">
    <property type="term" value="C:EMC complex"/>
    <property type="evidence" value="ECO:0007669"/>
    <property type="project" value="UniProtKB-UniRule"/>
</dbReference>
<evidence type="ECO:0000313" key="9">
    <source>
        <dbReference type="Proteomes" id="UP000041254"/>
    </source>
</evidence>
<dbReference type="InterPro" id="IPR039856">
    <property type="entry name" value="EMC2-like"/>
</dbReference>